<dbReference type="SMART" id="SM00823">
    <property type="entry name" value="PKS_PP"/>
    <property type="match status" value="1"/>
</dbReference>
<keyword evidence="1" id="KW-0596">Phosphopantetheine</keyword>
<dbReference type="Gene3D" id="3.40.47.10">
    <property type="match status" value="1"/>
</dbReference>
<dbReference type="PROSITE" id="PS00606">
    <property type="entry name" value="KS3_1"/>
    <property type="match status" value="1"/>
</dbReference>
<evidence type="ECO:0000313" key="8">
    <source>
        <dbReference type="Proteomes" id="UP000028547"/>
    </source>
</evidence>
<dbReference type="Gene3D" id="1.10.1200.10">
    <property type="entry name" value="ACP-like"/>
    <property type="match status" value="1"/>
</dbReference>
<dbReference type="Gene3D" id="2.30.38.10">
    <property type="entry name" value="Luciferase, Domain 3"/>
    <property type="match status" value="1"/>
</dbReference>
<dbReference type="SUPFAM" id="SSF53901">
    <property type="entry name" value="Thiolase-like"/>
    <property type="match status" value="1"/>
</dbReference>
<dbReference type="InterPro" id="IPR025110">
    <property type="entry name" value="AMP-bd_C"/>
</dbReference>
<proteinExistence type="predicted"/>
<feature type="non-terminal residue" evidence="7">
    <location>
        <position position="1"/>
    </location>
</feature>
<dbReference type="GO" id="GO:0044550">
    <property type="term" value="P:secondary metabolite biosynthetic process"/>
    <property type="evidence" value="ECO:0007669"/>
    <property type="project" value="TreeGrafter"/>
</dbReference>
<accession>A0A084SHK6</accession>
<dbReference type="AlphaFoldDB" id="A0A084SHK6"/>
<dbReference type="InterPro" id="IPR036736">
    <property type="entry name" value="ACP-like_sf"/>
</dbReference>
<evidence type="ECO:0000259" key="5">
    <source>
        <dbReference type="PROSITE" id="PS50075"/>
    </source>
</evidence>
<dbReference type="Pfam" id="PF13193">
    <property type="entry name" value="AMP-binding_C"/>
    <property type="match status" value="1"/>
</dbReference>
<dbReference type="GO" id="GO:0043041">
    <property type="term" value="P:amino acid activation for nonribosomal peptide biosynthetic process"/>
    <property type="evidence" value="ECO:0007669"/>
    <property type="project" value="TreeGrafter"/>
</dbReference>
<dbReference type="CDD" id="cd00833">
    <property type="entry name" value="PKS"/>
    <property type="match status" value="1"/>
</dbReference>
<dbReference type="InterPro" id="IPR009081">
    <property type="entry name" value="PP-bd_ACP"/>
</dbReference>
<dbReference type="PROSITE" id="PS52004">
    <property type="entry name" value="KS3_2"/>
    <property type="match status" value="1"/>
</dbReference>
<feature type="region of interest" description="Disordered" evidence="4">
    <location>
        <begin position="363"/>
        <end position="387"/>
    </location>
</feature>
<gene>
    <name evidence="7" type="ORF">Q664_44470</name>
</gene>
<dbReference type="InterPro" id="IPR020841">
    <property type="entry name" value="PKS_Beta-ketoAc_synthase_dom"/>
</dbReference>
<dbReference type="PANTHER" id="PTHR45527">
    <property type="entry name" value="NONRIBOSOMAL PEPTIDE SYNTHETASE"/>
    <property type="match status" value="1"/>
</dbReference>
<evidence type="ECO:0000256" key="4">
    <source>
        <dbReference type="SAM" id="MobiDB-lite"/>
    </source>
</evidence>
<dbReference type="InterPro" id="IPR016039">
    <property type="entry name" value="Thiolase-like"/>
</dbReference>
<keyword evidence="2" id="KW-0597">Phosphoprotein</keyword>
<dbReference type="PANTHER" id="PTHR45527:SF1">
    <property type="entry name" value="FATTY ACID SYNTHASE"/>
    <property type="match status" value="1"/>
</dbReference>
<dbReference type="SUPFAM" id="SSF47336">
    <property type="entry name" value="ACP-like"/>
    <property type="match status" value="1"/>
</dbReference>
<evidence type="ECO:0000313" key="7">
    <source>
        <dbReference type="EMBL" id="KFA87941.1"/>
    </source>
</evidence>
<evidence type="ECO:0000256" key="2">
    <source>
        <dbReference type="ARBA" id="ARBA00022553"/>
    </source>
</evidence>
<organism evidence="7 8">
    <name type="scientific">Archangium violaceum Cb vi76</name>
    <dbReference type="NCBI Taxonomy" id="1406225"/>
    <lineage>
        <taxon>Bacteria</taxon>
        <taxon>Pseudomonadati</taxon>
        <taxon>Myxococcota</taxon>
        <taxon>Myxococcia</taxon>
        <taxon>Myxococcales</taxon>
        <taxon>Cystobacterineae</taxon>
        <taxon>Archangiaceae</taxon>
        <taxon>Archangium</taxon>
    </lineage>
</organism>
<dbReference type="GO" id="GO:0006633">
    <property type="term" value="P:fatty acid biosynthetic process"/>
    <property type="evidence" value="ECO:0007669"/>
    <property type="project" value="InterPro"/>
</dbReference>
<dbReference type="InterPro" id="IPR000873">
    <property type="entry name" value="AMP-dep_synth/lig_dom"/>
</dbReference>
<dbReference type="InterPro" id="IPR045851">
    <property type="entry name" value="AMP-bd_C_sf"/>
</dbReference>
<dbReference type="Gene3D" id="3.30.300.30">
    <property type="match status" value="1"/>
</dbReference>
<dbReference type="GO" id="GO:0004315">
    <property type="term" value="F:3-oxoacyl-[acyl-carrier-protein] synthase activity"/>
    <property type="evidence" value="ECO:0007669"/>
    <property type="project" value="InterPro"/>
</dbReference>
<dbReference type="Pfam" id="PF00501">
    <property type="entry name" value="AMP-binding"/>
    <property type="match status" value="1"/>
</dbReference>
<dbReference type="InterPro" id="IPR020806">
    <property type="entry name" value="PKS_PP-bd"/>
</dbReference>
<comment type="caution">
    <text evidence="7">The sequence shown here is derived from an EMBL/GenBank/DDBJ whole genome shotgun (WGS) entry which is preliminary data.</text>
</comment>
<dbReference type="GO" id="GO:0005737">
    <property type="term" value="C:cytoplasm"/>
    <property type="evidence" value="ECO:0007669"/>
    <property type="project" value="TreeGrafter"/>
</dbReference>
<dbReference type="InterPro" id="IPR014030">
    <property type="entry name" value="Ketoacyl_synth_N"/>
</dbReference>
<dbReference type="FunFam" id="1.10.1200.10:FF:000016">
    <property type="entry name" value="Non-ribosomal peptide synthase"/>
    <property type="match status" value="1"/>
</dbReference>
<feature type="domain" description="Carrier" evidence="5">
    <location>
        <begin position="292"/>
        <end position="368"/>
    </location>
</feature>
<protein>
    <submittedName>
        <fullName evidence="7">Uncharacterized protein</fullName>
    </submittedName>
</protein>
<keyword evidence="3" id="KW-0808">Transferase</keyword>
<dbReference type="SUPFAM" id="SSF56801">
    <property type="entry name" value="Acetyl-CoA synthetase-like"/>
    <property type="match status" value="1"/>
</dbReference>
<dbReference type="Gene3D" id="3.40.50.980">
    <property type="match status" value="1"/>
</dbReference>
<dbReference type="Proteomes" id="UP000028547">
    <property type="component" value="Unassembled WGS sequence"/>
</dbReference>
<dbReference type="Pfam" id="PF00109">
    <property type="entry name" value="ketoacyl-synt"/>
    <property type="match status" value="1"/>
</dbReference>
<dbReference type="RefSeq" id="WP_043410483.1">
    <property type="nucleotide sequence ID" value="NZ_JPMI01000317.1"/>
</dbReference>
<sequence length="629" mass="68333">PLPPSDLDLLTQVLQRHGVSTLYLSAGLLSLAVDHKLDGLRGLRQLLTGGDVVSTPHARRALEQLRIPLANCYGPTEGTVIASSLLLTQPEQLGASVSIGSPIANTQVYLLDSHLRPVPPGVPGELFIGGEGLARGYTSRPDLTAERFVPNPFASPGERLYRTGDLARWRADGTLDFLGRVDAQVKLRGFRIELPEVESALLSHPEVREAVAVVREDSPGDKRLVAYVTSDSQQLDISALRSFLKQRLPDFMLPSALVRLEALPLTSSSKVDRKALPRPDYASSGRTGHFVEPTTPLERQLVSIWSRELDVEHVGVDDHFFEKLGGTSLSVIKVAARMREELGRDVQVTWLFEHPTISDLAARMDSGNAPAPAPREQQETQAAERSGPEDIAIIGMSGRFPGARSVDELWQNLRQGVESISRFSPEELEPLSGLPEGVFQWQHPQFVPAGGVLADADKFDPGFFDISLREAQWMDPQQRLFLQTAWSALEDAGVDPDRFNGLISLYAGAVDSGYSQLVQKNVPLDPAAFFEAGTNATHQGMATKASYKLRLTGESLMVYTACSTGLVAVHMACESLRQRQSDVALAGAARLSLPQKTGYVYQEGMILSPDGHCRAFDARAKGAVAGNGV</sequence>
<reference evidence="7 8" key="1">
    <citation type="submission" date="2014-07" db="EMBL/GenBank/DDBJ databases">
        <title>Draft Genome Sequence of Gephyronic Acid Producer, Cystobacter violaceus Strain Cb vi76.</title>
        <authorList>
            <person name="Stevens D.C."/>
            <person name="Young J."/>
            <person name="Carmichael R."/>
            <person name="Tan J."/>
            <person name="Taylor R.E."/>
        </authorList>
    </citation>
    <scope>NUCLEOTIDE SEQUENCE [LARGE SCALE GENOMIC DNA]</scope>
    <source>
        <strain evidence="7 8">Cb vi76</strain>
    </source>
</reference>
<dbReference type="FunFam" id="3.30.300.30:FF:000010">
    <property type="entry name" value="Enterobactin synthetase component F"/>
    <property type="match status" value="1"/>
</dbReference>
<evidence type="ECO:0000256" key="1">
    <source>
        <dbReference type="ARBA" id="ARBA00022450"/>
    </source>
</evidence>
<dbReference type="GO" id="GO:0031177">
    <property type="term" value="F:phosphopantetheine binding"/>
    <property type="evidence" value="ECO:0007669"/>
    <property type="project" value="InterPro"/>
</dbReference>
<name>A0A084SHK6_9BACT</name>
<dbReference type="SMART" id="SM00825">
    <property type="entry name" value="PKS_KS"/>
    <property type="match status" value="1"/>
</dbReference>
<dbReference type="FunFam" id="2.30.38.10:FF:000001">
    <property type="entry name" value="Non-ribosomal peptide synthetase PvdI"/>
    <property type="match status" value="1"/>
</dbReference>
<dbReference type="PROSITE" id="PS50075">
    <property type="entry name" value="CARRIER"/>
    <property type="match status" value="1"/>
</dbReference>
<evidence type="ECO:0000256" key="3">
    <source>
        <dbReference type="ARBA" id="ARBA00022679"/>
    </source>
</evidence>
<dbReference type="Pfam" id="PF00550">
    <property type="entry name" value="PP-binding"/>
    <property type="match status" value="1"/>
</dbReference>
<evidence type="ECO:0000259" key="6">
    <source>
        <dbReference type="PROSITE" id="PS52004"/>
    </source>
</evidence>
<dbReference type="EMBL" id="JPMI01000317">
    <property type="protein sequence ID" value="KFA87941.1"/>
    <property type="molecule type" value="Genomic_DNA"/>
</dbReference>
<feature type="domain" description="Ketosynthase family 3 (KS3)" evidence="6">
    <location>
        <begin position="388"/>
        <end position="629"/>
    </location>
</feature>
<feature type="non-terminal residue" evidence="7">
    <location>
        <position position="629"/>
    </location>
</feature>
<dbReference type="InterPro" id="IPR018201">
    <property type="entry name" value="Ketoacyl_synth_AS"/>
</dbReference>